<accession>A0A917N2Q8</accession>
<dbReference type="AlphaFoldDB" id="A0A917N2Q8"/>
<sequence>MGAQAQQNVIKGQVIESGTNAKMSNVFIKNTNNSQAALSDDNGNFEIRGIMGNTLIISSPGYVSDTLYVADMKFKYITMARLGITLGQVNVRGERFDPRAEYPSVYQKSKVYVLSPTTWFGKEAKDARRLKKYFAQEVKERRIDSAFTRTYVSSIVPLKGQDLDAFMNLYRPTYEFVTSNNAESMAVYINDSYKKYMALPPEKRVVPKLETTGQ</sequence>
<dbReference type="Proteomes" id="UP000662074">
    <property type="component" value="Unassembled WGS sequence"/>
</dbReference>
<dbReference type="SUPFAM" id="SSF49464">
    <property type="entry name" value="Carboxypeptidase regulatory domain-like"/>
    <property type="match status" value="1"/>
</dbReference>
<dbReference type="Gene3D" id="2.60.40.1120">
    <property type="entry name" value="Carboxypeptidase-like, regulatory domain"/>
    <property type="match status" value="1"/>
</dbReference>
<comment type="caution">
    <text evidence="1">The sequence shown here is derived from an EMBL/GenBank/DDBJ whole genome shotgun (WGS) entry which is preliminary data.</text>
</comment>
<evidence type="ECO:0000313" key="2">
    <source>
        <dbReference type="Proteomes" id="UP000662074"/>
    </source>
</evidence>
<dbReference type="EMBL" id="BMDO01000011">
    <property type="protein sequence ID" value="GGI52205.1"/>
    <property type="molecule type" value="Genomic_DNA"/>
</dbReference>
<proteinExistence type="predicted"/>
<dbReference type="InterPro" id="IPR008969">
    <property type="entry name" value="CarboxyPept-like_regulatory"/>
</dbReference>
<gene>
    <name evidence="1" type="ORF">GCM10011425_34170</name>
</gene>
<evidence type="ECO:0000313" key="1">
    <source>
        <dbReference type="EMBL" id="GGI52205.1"/>
    </source>
</evidence>
<organism evidence="1 2">
    <name type="scientific">Mucilaginibacter galii</name>
    <dbReference type="NCBI Taxonomy" id="2005073"/>
    <lineage>
        <taxon>Bacteria</taxon>
        <taxon>Pseudomonadati</taxon>
        <taxon>Bacteroidota</taxon>
        <taxon>Sphingobacteriia</taxon>
        <taxon>Sphingobacteriales</taxon>
        <taxon>Sphingobacteriaceae</taxon>
        <taxon>Mucilaginibacter</taxon>
    </lineage>
</organism>
<reference evidence="1" key="2">
    <citation type="submission" date="2020-09" db="EMBL/GenBank/DDBJ databases">
        <authorList>
            <person name="Sun Q."/>
            <person name="Sedlacek I."/>
        </authorList>
    </citation>
    <scope>NUCLEOTIDE SEQUENCE</scope>
    <source>
        <strain evidence="1">CCM 8711</strain>
    </source>
</reference>
<keyword evidence="2" id="KW-1185">Reference proteome</keyword>
<name>A0A917N2Q8_9SPHI</name>
<evidence type="ECO:0008006" key="3">
    <source>
        <dbReference type="Google" id="ProtNLM"/>
    </source>
</evidence>
<reference evidence="1" key="1">
    <citation type="journal article" date="2014" name="Int. J. Syst. Evol. Microbiol.">
        <title>Complete genome sequence of Corynebacterium casei LMG S-19264T (=DSM 44701T), isolated from a smear-ripened cheese.</title>
        <authorList>
            <consortium name="US DOE Joint Genome Institute (JGI-PGF)"/>
            <person name="Walter F."/>
            <person name="Albersmeier A."/>
            <person name="Kalinowski J."/>
            <person name="Ruckert C."/>
        </authorList>
    </citation>
    <scope>NUCLEOTIDE SEQUENCE</scope>
    <source>
        <strain evidence="1">CCM 8711</strain>
    </source>
</reference>
<protein>
    <recommendedName>
        <fullName evidence="3">Carboxypeptidase-like regulatory domain-containing protein</fullName>
    </recommendedName>
</protein>